<reference evidence="2 3" key="1">
    <citation type="submission" date="2019-09" db="EMBL/GenBank/DDBJ databases">
        <title>Genome Sequences of Streptomyces kaniharaensis ATCC 21070.</title>
        <authorList>
            <person name="Zhu W."/>
            <person name="De Crecy-Lagard V."/>
            <person name="Richards N.G."/>
        </authorList>
    </citation>
    <scope>NUCLEOTIDE SEQUENCE [LARGE SCALE GENOMIC DNA]</scope>
    <source>
        <strain evidence="2 3">SF-557</strain>
    </source>
</reference>
<accession>A0A6N7L201</accession>
<evidence type="ECO:0000313" key="3">
    <source>
        <dbReference type="Proteomes" id="UP000450000"/>
    </source>
</evidence>
<evidence type="ECO:0000313" key="2">
    <source>
        <dbReference type="EMBL" id="MQS17205.1"/>
    </source>
</evidence>
<dbReference type="RefSeq" id="WP_153469692.1">
    <property type="nucleotide sequence ID" value="NZ_WBOF01000004.1"/>
</dbReference>
<evidence type="ECO:0000256" key="1">
    <source>
        <dbReference type="SAM" id="Coils"/>
    </source>
</evidence>
<dbReference type="AlphaFoldDB" id="A0A6N7L201"/>
<keyword evidence="1" id="KW-0175">Coiled coil</keyword>
<proteinExistence type="predicted"/>
<comment type="caution">
    <text evidence="2">The sequence shown here is derived from an EMBL/GenBank/DDBJ whole genome shotgun (WGS) entry which is preliminary data.</text>
</comment>
<sequence>MTAQTFTTVTGATYSAESNIGENGEVTYTVKRIVQEGVLPVGSFVIHPDYDAEPTVPGLVNVQFGAGSSEDRHQRTDVPALGSASTPFVVGHKKVNPLDITAASPIIWLHNLAGAQYATGVSAVDVSGRTAIRTADLVTALVVEWMKRDDLAELAAKYAEFIKSETPWTEQHAKAKADKIDKLKFDVLSIGERIADLTKERDELPENGMTSPDVTPDMAPAAQLTGAIAALNLKRADLSAELATLTKA</sequence>
<protein>
    <submittedName>
        <fullName evidence="2">Uncharacterized protein</fullName>
    </submittedName>
</protein>
<gene>
    <name evidence="2" type="ORF">F7Q99_34760</name>
</gene>
<dbReference type="OrthoDB" id="4257011at2"/>
<name>A0A6N7L201_9ACTN</name>
<dbReference type="EMBL" id="WBOF01000004">
    <property type="protein sequence ID" value="MQS17205.1"/>
    <property type="molecule type" value="Genomic_DNA"/>
</dbReference>
<keyword evidence="3" id="KW-1185">Reference proteome</keyword>
<organism evidence="2 3">
    <name type="scientific">Streptomyces kaniharaensis</name>
    <dbReference type="NCBI Taxonomy" id="212423"/>
    <lineage>
        <taxon>Bacteria</taxon>
        <taxon>Bacillati</taxon>
        <taxon>Actinomycetota</taxon>
        <taxon>Actinomycetes</taxon>
        <taxon>Kitasatosporales</taxon>
        <taxon>Streptomycetaceae</taxon>
        <taxon>Streptomyces</taxon>
    </lineage>
</organism>
<feature type="coiled-coil region" evidence="1">
    <location>
        <begin position="221"/>
        <end position="248"/>
    </location>
</feature>
<dbReference type="Proteomes" id="UP000450000">
    <property type="component" value="Unassembled WGS sequence"/>
</dbReference>